<keyword evidence="2" id="KW-1185">Reference proteome</keyword>
<organism evidence="1 2">
    <name type="scientific">Chitinophaga polysaccharea</name>
    <dbReference type="NCBI Taxonomy" id="1293035"/>
    <lineage>
        <taxon>Bacteria</taxon>
        <taxon>Pseudomonadati</taxon>
        <taxon>Bacteroidota</taxon>
        <taxon>Chitinophagia</taxon>
        <taxon>Chitinophagales</taxon>
        <taxon>Chitinophagaceae</taxon>
        <taxon>Chitinophaga</taxon>
    </lineage>
</organism>
<comment type="caution">
    <text evidence="1">The sequence shown here is derived from an EMBL/GenBank/DDBJ whole genome shotgun (WGS) entry which is preliminary data.</text>
</comment>
<dbReference type="EMBL" id="VIWO01000007">
    <property type="protein sequence ID" value="TWF37316.1"/>
    <property type="molecule type" value="Genomic_DNA"/>
</dbReference>
<dbReference type="RefSeq" id="WP_145672329.1">
    <property type="nucleotide sequence ID" value="NZ_VIWO01000007.1"/>
</dbReference>
<dbReference type="AlphaFoldDB" id="A0A561PGS6"/>
<evidence type="ECO:0000313" key="1">
    <source>
        <dbReference type="EMBL" id="TWF37316.1"/>
    </source>
</evidence>
<proteinExistence type="predicted"/>
<name>A0A561PGS6_9BACT</name>
<protein>
    <submittedName>
        <fullName evidence="1">SusD-like starch-binding protein associating with outer membrane</fullName>
    </submittedName>
</protein>
<gene>
    <name evidence="1" type="ORF">FHW36_107243</name>
</gene>
<reference evidence="1 2" key="1">
    <citation type="submission" date="2019-06" db="EMBL/GenBank/DDBJ databases">
        <title>Sorghum-associated microbial communities from plants grown in Nebraska, USA.</title>
        <authorList>
            <person name="Schachtman D."/>
        </authorList>
    </citation>
    <scope>NUCLEOTIDE SEQUENCE [LARGE SCALE GENOMIC DNA]</scope>
    <source>
        <strain evidence="1 2">1209</strain>
    </source>
</reference>
<dbReference type="InterPro" id="IPR011990">
    <property type="entry name" value="TPR-like_helical_dom_sf"/>
</dbReference>
<dbReference type="Gene3D" id="1.25.40.390">
    <property type="match status" value="1"/>
</dbReference>
<evidence type="ECO:0000313" key="2">
    <source>
        <dbReference type="Proteomes" id="UP000320811"/>
    </source>
</evidence>
<dbReference type="SUPFAM" id="SSF48452">
    <property type="entry name" value="TPR-like"/>
    <property type="match status" value="1"/>
</dbReference>
<dbReference type="Proteomes" id="UP000320811">
    <property type="component" value="Unassembled WGS sequence"/>
</dbReference>
<sequence length="497" mass="53590">MKVYQYLNRIFVGVSIIILPVACSLQETNVNPNASTEVSVSAVLTGAEVALGFNVGVNAGLIANIYIQQASGANGDAASFDNYTTSSQYFNSTWKGFYGDVLDELKIVKTAAAQQQLPYYSGIARILSVYSYGTLTDLFGDIPYKESLYGNNITNPAYDKQEDIYKDLQAQLDSALLELAAPAANNKGALPASDDVIFGGNIDRWKSFAYTLKARYAIHLSKINSTGAAQQVLAALYDGSRYRGIADNSADAQVVFGASTTNANPFYQQNSNRPGWIGLGASFVNLLNGNAVTDDPTRPEGALVDPRRAYFATPYPVGSATYRGSAPGVPGAFSVIGSYYGTATSPVILTSFVEAKFLEAEARWRINPADPLVKASLEAAIRASFAKVISNSSDPYATPEKQLAYITAKTTLKGESTTDLNTLITQKYIALFLQPEAWSDYRRTGFPALPLAKNAASVANPEGKIPRRIPYPQNEVSLNIHTPVGSGYQTPALWWDK</sequence>
<dbReference type="InterPro" id="IPR041662">
    <property type="entry name" value="SusD-like_2"/>
</dbReference>
<accession>A0A561PGS6</accession>
<dbReference type="Pfam" id="PF12771">
    <property type="entry name" value="SusD-like_2"/>
    <property type="match status" value="1"/>
</dbReference>
<dbReference type="OrthoDB" id="614457at2"/>